<dbReference type="Gene3D" id="3.10.28.10">
    <property type="entry name" value="Homing endonucleases"/>
    <property type="match status" value="1"/>
</dbReference>
<dbReference type="EMBL" id="SHKL01000001">
    <property type="protein sequence ID" value="RZT87778.1"/>
    <property type="molecule type" value="Genomic_DNA"/>
</dbReference>
<reference evidence="8 9" key="1">
    <citation type="submission" date="2019-02" db="EMBL/GenBank/DDBJ databases">
        <title>Sequencing the genomes of 1000 actinobacteria strains.</title>
        <authorList>
            <person name="Klenk H.-P."/>
        </authorList>
    </citation>
    <scope>NUCLEOTIDE SEQUENCE [LARGE SCALE GENOMIC DNA]</scope>
    <source>
        <strain evidence="8 9">DSM 45779</strain>
    </source>
</reference>
<keyword evidence="3 4" id="KW-0131">Cell cycle</keyword>
<dbReference type="GO" id="GO:0043937">
    <property type="term" value="P:regulation of sporulation"/>
    <property type="evidence" value="ECO:0007669"/>
    <property type="project" value="InterPro"/>
</dbReference>
<comment type="caution">
    <text evidence="8">The sequence shown here is derived from an EMBL/GenBank/DDBJ whole genome shotgun (WGS) entry which is preliminary data.</text>
</comment>
<evidence type="ECO:0000259" key="7">
    <source>
        <dbReference type="Pfam" id="PF14527"/>
    </source>
</evidence>
<dbReference type="PANTHER" id="PTHR37307:SF1">
    <property type="entry name" value="CELL DIVISION PROTEIN WHIA-RELATED"/>
    <property type="match status" value="1"/>
</dbReference>
<dbReference type="Pfam" id="PF02650">
    <property type="entry name" value="HTH_WhiA"/>
    <property type="match status" value="1"/>
</dbReference>
<accession>A0A4Q7V2P0</accession>
<dbReference type="NCBIfam" id="TIGR00647">
    <property type="entry name" value="DNA_bind_WhiA"/>
    <property type="match status" value="1"/>
</dbReference>
<dbReference type="GO" id="GO:0051301">
    <property type="term" value="P:cell division"/>
    <property type="evidence" value="ECO:0007669"/>
    <property type="project" value="UniProtKB-UniRule"/>
</dbReference>
<feature type="domain" description="Sporulation transcription regulator WhiA N-terminal" evidence="6">
    <location>
        <begin position="30"/>
        <end position="115"/>
    </location>
</feature>
<evidence type="ECO:0000256" key="3">
    <source>
        <dbReference type="ARBA" id="ARBA00023306"/>
    </source>
</evidence>
<dbReference type="InterPro" id="IPR027434">
    <property type="entry name" value="Homing_endonucl"/>
</dbReference>
<keyword evidence="9" id="KW-1185">Reference proteome</keyword>
<evidence type="ECO:0000313" key="8">
    <source>
        <dbReference type="EMBL" id="RZT87778.1"/>
    </source>
</evidence>
<keyword evidence="1 4" id="KW-0132">Cell division</keyword>
<proteinExistence type="inferred from homology"/>
<dbReference type="Pfam" id="PF10298">
    <property type="entry name" value="WhiA_N"/>
    <property type="match status" value="1"/>
</dbReference>
<dbReference type="HAMAP" id="MF_01420">
    <property type="entry name" value="HTH_type_WhiA"/>
    <property type="match status" value="1"/>
</dbReference>
<keyword evidence="2 4" id="KW-0238">DNA-binding</keyword>
<protein>
    <recommendedName>
        <fullName evidence="4">Probable cell division protein WhiA</fullName>
    </recommendedName>
</protein>
<dbReference type="InterPro" id="IPR018478">
    <property type="entry name" value="Sporu_reg_WhiA_N_dom"/>
</dbReference>
<dbReference type="Proteomes" id="UP000291591">
    <property type="component" value="Unassembled WGS sequence"/>
</dbReference>
<comment type="similarity">
    <text evidence="4">Belongs to the WhiA family.</text>
</comment>
<sequence>MTLGEKGSLMTTTVAVKDELARARAAEPAARLAEVVTVLRFAGTVDREASAAGMRVVIEAELDSGAVARRLCGEIRGLFGIAAHESTPVGVLRRSRGCLVRVVGDGSELARRAGLTDGRGRWLRGLPPTVVGGDLGVVAAAWRGAFLARGVLGNGGGPALELLCPSPESAMAMVGLARRLGVRAVAREVGGADRVSIRDADAAVSLLGMIGAAESGPAWARHRPHVRARVHGSRSAGFDDANQRRSADAAAQVSARVERALEILGDRVPENLRAAGRLRVDNAEVSLDELGRLADPVMTKDAVAGRIRRLLSMADQLARQEGIPTTEHALVGQ</sequence>
<comment type="function">
    <text evidence="4">Involved in cell division and chromosome segregation.</text>
</comment>
<feature type="domain" description="Sporulation regulator WhiA C-terminal" evidence="5">
    <location>
        <begin position="234"/>
        <end position="314"/>
    </location>
</feature>
<evidence type="ECO:0000256" key="2">
    <source>
        <dbReference type="ARBA" id="ARBA00023125"/>
    </source>
</evidence>
<evidence type="ECO:0000256" key="1">
    <source>
        <dbReference type="ARBA" id="ARBA00022618"/>
    </source>
</evidence>
<name>A0A4Q7V2P0_PSEST</name>
<evidence type="ECO:0000259" key="5">
    <source>
        <dbReference type="Pfam" id="PF02650"/>
    </source>
</evidence>
<dbReference type="InterPro" id="IPR023054">
    <property type="entry name" value="Sporulation_regulator_WhiA_C"/>
</dbReference>
<evidence type="ECO:0000313" key="9">
    <source>
        <dbReference type="Proteomes" id="UP000291591"/>
    </source>
</evidence>
<gene>
    <name evidence="4" type="primary">whiA</name>
    <name evidence="8" type="ORF">EV383_4704</name>
</gene>
<dbReference type="InterPro" id="IPR003802">
    <property type="entry name" value="Sporulation_regulator_WhiA"/>
</dbReference>
<feature type="domain" description="WhiA LAGLIDADG-like" evidence="7">
    <location>
        <begin position="139"/>
        <end position="219"/>
    </location>
</feature>
<dbReference type="PANTHER" id="PTHR37307">
    <property type="entry name" value="CELL DIVISION PROTEIN WHIA-RELATED"/>
    <property type="match status" value="1"/>
</dbReference>
<organism evidence="8 9">
    <name type="scientific">Pseudonocardia sediminis</name>
    <dbReference type="NCBI Taxonomy" id="1397368"/>
    <lineage>
        <taxon>Bacteria</taxon>
        <taxon>Bacillati</taxon>
        <taxon>Actinomycetota</taxon>
        <taxon>Actinomycetes</taxon>
        <taxon>Pseudonocardiales</taxon>
        <taxon>Pseudonocardiaceae</taxon>
        <taxon>Pseudonocardia</taxon>
    </lineage>
</organism>
<evidence type="ECO:0000256" key="4">
    <source>
        <dbReference type="HAMAP-Rule" id="MF_01420"/>
    </source>
</evidence>
<dbReference type="InterPro" id="IPR039518">
    <property type="entry name" value="WhiA_LAGLIDADG_dom"/>
</dbReference>
<dbReference type="Pfam" id="PF14527">
    <property type="entry name" value="LAGLIDADG_WhiA"/>
    <property type="match status" value="1"/>
</dbReference>
<dbReference type="GO" id="GO:0003677">
    <property type="term" value="F:DNA binding"/>
    <property type="evidence" value="ECO:0007669"/>
    <property type="project" value="UniProtKB-UniRule"/>
</dbReference>
<evidence type="ECO:0000259" key="6">
    <source>
        <dbReference type="Pfam" id="PF10298"/>
    </source>
</evidence>
<dbReference type="AlphaFoldDB" id="A0A4Q7V2P0"/>